<accession>A0AAV1ZMI8</accession>
<dbReference type="GO" id="GO:0043066">
    <property type="term" value="P:negative regulation of apoptotic process"/>
    <property type="evidence" value="ECO:0007669"/>
    <property type="project" value="TreeGrafter"/>
</dbReference>
<dbReference type="InterPro" id="IPR050754">
    <property type="entry name" value="FKBP4/5/8-like"/>
</dbReference>
<dbReference type="SMART" id="SM00028">
    <property type="entry name" value="TPR"/>
    <property type="match status" value="3"/>
</dbReference>
<dbReference type="GO" id="GO:0003755">
    <property type="term" value="F:peptidyl-prolyl cis-trans isomerase activity"/>
    <property type="evidence" value="ECO:0007669"/>
    <property type="project" value="UniProtKB-KW"/>
</dbReference>
<keyword evidence="2 4" id="KW-0802">TPR repeat</keyword>
<gene>
    <name evidence="7" type="ORF">LARSCL_LOCUS6312</name>
</gene>
<dbReference type="GO" id="GO:0012505">
    <property type="term" value="C:endomembrane system"/>
    <property type="evidence" value="ECO:0007669"/>
    <property type="project" value="TreeGrafter"/>
</dbReference>
<evidence type="ECO:0000256" key="5">
    <source>
        <dbReference type="SAM" id="MobiDB-lite"/>
    </source>
</evidence>
<dbReference type="Pfam" id="PF00254">
    <property type="entry name" value="FKBP_C"/>
    <property type="match status" value="1"/>
</dbReference>
<dbReference type="Gene3D" id="1.25.40.10">
    <property type="entry name" value="Tetratricopeptide repeat domain"/>
    <property type="match status" value="1"/>
</dbReference>
<dbReference type="GO" id="GO:0016020">
    <property type="term" value="C:membrane"/>
    <property type="evidence" value="ECO:0007669"/>
    <property type="project" value="TreeGrafter"/>
</dbReference>
<keyword evidence="1" id="KW-0677">Repeat</keyword>
<comment type="catalytic activity">
    <reaction evidence="3">
        <text>[protein]-peptidylproline (omega=180) = [protein]-peptidylproline (omega=0)</text>
        <dbReference type="Rhea" id="RHEA:16237"/>
        <dbReference type="Rhea" id="RHEA-COMP:10747"/>
        <dbReference type="Rhea" id="RHEA-COMP:10748"/>
        <dbReference type="ChEBI" id="CHEBI:83833"/>
        <dbReference type="ChEBI" id="CHEBI:83834"/>
        <dbReference type="EC" id="5.2.1.8"/>
    </reaction>
</comment>
<reference evidence="7 8" key="1">
    <citation type="submission" date="2024-04" db="EMBL/GenBank/DDBJ databases">
        <authorList>
            <person name="Rising A."/>
            <person name="Reimegard J."/>
            <person name="Sonavane S."/>
            <person name="Akerstrom W."/>
            <person name="Nylinder S."/>
            <person name="Hedman E."/>
            <person name="Kallberg Y."/>
        </authorList>
    </citation>
    <scope>NUCLEOTIDE SEQUENCE [LARGE SCALE GENOMIC DNA]</scope>
</reference>
<dbReference type="Proteomes" id="UP001497382">
    <property type="component" value="Unassembled WGS sequence"/>
</dbReference>
<dbReference type="InterPro" id="IPR001179">
    <property type="entry name" value="PPIase_FKBP_dom"/>
</dbReference>
<evidence type="ECO:0000256" key="3">
    <source>
        <dbReference type="PROSITE-ProRule" id="PRU00277"/>
    </source>
</evidence>
<dbReference type="Gene3D" id="3.10.50.40">
    <property type="match status" value="1"/>
</dbReference>
<keyword evidence="8" id="KW-1185">Reference proteome</keyword>
<evidence type="ECO:0000256" key="1">
    <source>
        <dbReference type="ARBA" id="ARBA00022737"/>
    </source>
</evidence>
<evidence type="ECO:0000256" key="4">
    <source>
        <dbReference type="PROSITE-ProRule" id="PRU00339"/>
    </source>
</evidence>
<keyword evidence="3" id="KW-0413">Isomerase</keyword>
<feature type="repeat" description="TPR" evidence="4">
    <location>
        <begin position="272"/>
        <end position="305"/>
    </location>
</feature>
<dbReference type="EC" id="5.2.1.8" evidence="3"/>
<dbReference type="AlphaFoldDB" id="A0AAV1ZMI8"/>
<dbReference type="InterPro" id="IPR046357">
    <property type="entry name" value="PPIase_dom_sf"/>
</dbReference>
<protein>
    <recommendedName>
        <fullName evidence="3">peptidylprolyl isomerase</fullName>
        <ecNumber evidence="3">5.2.1.8</ecNumber>
    </recommendedName>
</protein>
<dbReference type="SUPFAM" id="SSF48452">
    <property type="entry name" value="TPR-like"/>
    <property type="match status" value="1"/>
</dbReference>
<dbReference type="GO" id="GO:0005829">
    <property type="term" value="C:cytosol"/>
    <property type="evidence" value="ECO:0007669"/>
    <property type="project" value="TreeGrafter"/>
</dbReference>
<feature type="domain" description="PPIase FKBP-type" evidence="6">
    <location>
        <begin position="121"/>
        <end position="204"/>
    </location>
</feature>
<dbReference type="PROSITE" id="PS50059">
    <property type="entry name" value="FKBP_PPIASE"/>
    <property type="match status" value="1"/>
</dbReference>
<evidence type="ECO:0000256" key="2">
    <source>
        <dbReference type="ARBA" id="ARBA00022803"/>
    </source>
</evidence>
<dbReference type="GO" id="GO:0005740">
    <property type="term" value="C:mitochondrial envelope"/>
    <property type="evidence" value="ECO:0007669"/>
    <property type="project" value="TreeGrafter"/>
</dbReference>
<proteinExistence type="predicted"/>
<name>A0AAV1ZMI8_9ARAC</name>
<dbReference type="EMBL" id="CAXIEN010000060">
    <property type="protein sequence ID" value="CAL1272315.1"/>
    <property type="molecule type" value="Genomic_DNA"/>
</dbReference>
<organism evidence="7 8">
    <name type="scientific">Larinioides sclopetarius</name>
    <dbReference type="NCBI Taxonomy" id="280406"/>
    <lineage>
        <taxon>Eukaryota</taxon>
        <taxon>Metazoa</taxon>
        <taxon>Ecdysozoa</taxon>
        <taxon>Arthropoda</taxon>
        <taxon>Chelicerata</taxon>
        <taxon>Arachnida</taxon>
        <taxon>Araneae</taxon>
        <taxon>Araneomorphae</taxon>
        <taxon>Entelegynae</taxon>
        <taxon>Araneoidea</taxon>
        <taxon>Araneidae</taxon>
        <taxon>Larinioides</taxon>
    </lineage>
</organism>
<feature type="compositionally biased region" description="Polar residues" evidence="5">
    <location>
        <begin position="40"/>
        <end position="63"/>
    </location>
</feature>
<dbReference type="PANTHER" id="PTHR46512:SF1">
    <property type="entry name" value="PEPTIDYLPROLYL ISOMERASE"/>
    <property type="match status" value="1"/>
</dbReference>
<evidence type="ECO:0000313" key="7">
    <source>
        <dbReference type="EMBL" id="CAL1272315.1"/>
    </source>
</evidence>
<comment type="caution">
    <text evidence="7">The sequence shown here is derived from an EMBL/GenBank/DDBJ whole genome shotgun (WGS) entry which is preliminary data.</text>
</comment>
<evidence type="ECO:0000259" key="6">
    <source>
        <dbReference type="PROSITE" id="PS50059"/>
    </source>
</evidence>
<dbReference type="Pfam" id="PF13181">
    <property type="entry name" value="TPR_8"/>
    <property type="match status" value="1"/>
</dbReference>
<dbReference type="InterPro" id="IPR019734">
    <property type="entry name" value="TPR_rpt"/>
</dbReference>
<dbReference type="PROSITE" id="PS50005">
    <property type="entry name" value="TPR"/>
    <property type="match status" value="1"/>
</dbReference>
<keyword evidence="3" id="KW-0697">Rotamase</keyword>
<evidence type="ECO:0000313" key="8">
    <source>
        <dbReference type="Proteomes" id="UP001497382"/>
    </source>
</evidence>
<dbReference type="PANTHER" id="PTHR46512">
    <property type="entry name" value="PEPTIDYLPROLYL ISOMERASE"/>
    <property type="match status" value="1"/>
</dbReference>
<feature type="region of interest" description="Disordered" evidence="5">
    <location>
        <begin position="19"/>
        <end position="74"/>
    </location>
</feature>
<dbReference type="GO" id="GO:0044183">
    <property type="term" value="F:protein folding chaperone"/>
    <property type="evidence" value="ECO:0007669"/>
    <property type="project" value="TreeGrafter"/>
</dbReference>
<dbReference type="SUPFAM" id="SSF54534">
    <property type="entry name" value="FKBP-like"/>
    <property type="match status" value="1"/>
</dbReference>
<sequence>MSESKQFSDLLDEQIMENSNNQFSDEKICKTPENFPGSFDISSNESRLENSTNIPKSTESFQTDDVAENGTKSNIPDLNSVELINSKDDDDDEWIDITGSGNFKKKIIEKGLGPDTRPQRGDRVTADISFYVSGTLFEEHNDVQIIVGDLDMMQGIDMVLCLIETKEKAKVIVPSKLAYGSKGRLPEVPPDSEIECDIEVKEVKSLDLDTLSLSEKLKLGNDKRLRGNYFYERGEFIEAIHCYERAIEYLDAIHDCSGVSTEQSQEIVDMRIKVYNNMAASHMKLSAYGAALKSVELVLKVQPKNVKALFRKAKILGAQGSTDEAILCLRLAAKLEPETKVIQLELYKFQNKKKKEEQSQKAMYQRMFPQSAPKKPSSFSKALKWSMATGGVLALAVGMAAYRQYHS</sequence>
<dbReference type="InterPro" id="IPR011990">
    <property type="entry name" value="TPR-like_helical_dom_sf"/>
</dbReference>